<protein>
    <recommendedName>
        <fullName evidence="1">Polyketide synthase dehydratase domain-containing protein</fullName>
    </recommendedName>
</protein>
<gene>
    <name evidence="2" type="ORF">PGLA2088_LOCUS39437</name>
</gene>
<dbReference type="Pfam" id="PF21089">
    <property type="entry name" value="PKS_DH_N"/>
    <property type="match status" value="1"/>
</dbReference>
<comment type="caution">
    <text evidence="2">The sequence shown here is derived from an EMBL/GenBank/DDBJ whole genome shotgun (WGS) entry which is preliminary data.</text>
</comment>
<organism evidence="2 3">
    <name type="scientific">Polarella glacialis</name>
    <name type="common">Dinoflagellate</name>
    <dbReference type="NCBI Taxonomy" id="89957"/>
    <lineage>
        <taxon>Eukaryota</taxon>
        <taxon>Sar</taxon>
        <taxon>Alveolata</taxon>
        <taxon>Dinophyceae</taxon>
        <taxon>Suessiales</taxon>
        <taxon>Suessiaceae</taxon>
        <taxon>Polarella</taxon>
    </lineage>
</organism>
<evidence type="ECO:0000313" key="3">
    <source>
        <dbReference type="Proteomes" id="UP000626109"/>
    </source>
</evidence>
<evidence type="ECO:0000259" key="1">
    <source>
        <dbReference type="Pfam" id="PF21089"/>
    </source>
</evidence>
<feature type="non-terminal residue" evidence="2">
    <location>
        <position position="104"/>
    </location>
</feature>
<proteinExistence type="predicted"/>
<accession>A0A813L0J7</accession>
<feature type="domain" description="Polyketide synthase dehydratase" evidence="1">
    <location>
        <begin position="33"/>
        <end position="98"/>
    </location>
</feature>
<reference evidence="2" key="1">
    <citation type="submission" date="2021-02" db="EMBL/GenBank/DDBJ databases">
        <authorList>
            <person name="Dougan E. K."/>
            <person name="Rhodes N."/>
            <person name="Thang M."/>
            <person name="Chan C."/>
        </authorList>
    </citation>
    <scope>NUCLEOTIDE SEQUENCE</scope>
</reference>
<dbReference type="InterPro" id="IPR049552">
    <property type="entry name" value="PKS_DH_N"/>
</dbReference>
<name>A0A813L0J7_POLGL</name>
<dbReference type="Proteomes" id="UP000626109">
    <property type="component" value="Unassembled WGS sequence"/>
</dbReference>
<feature type="non-terminal residue" evidence="2">
    <location>
        <position position="1"/>
    </location>
</feature>
<dbReference type="EMBL" id="CAJNNW010033122">
    <property type="protein sequence ID" value="CAE8717218.1"/>
    <property type="molecule type" value="Genomic_DNA"/>
</dbReference>
<dbReference type="AlphaFoldDB" id="A0A813L0J7"/>
<sequence>ASPLLVVRPPASWIRKAFYWREVGYRLLRRQREDGSFEVSMTADLHEVVSHHVVFDSIVVPGVVFVEMALEATKKLFGHGVVRLKDVTMVFPFVCPDRLSVTEP</sequence>
<evidence type="ECO:0000313" key="2">
    <source>
        <dbReference type="EMBL" id="CAE8717218.1"/>
    </source>
</evidence>
<dbReference type="Gene3D" id="3.10.129.10">
    <property type="entry name" value="Hotdog Thioesterase"/>
    <property type="match status" value="1"/>
</dbReference>